<dbReference type="Pfam" id="PF07870">
    <property type="entry name" value="DUF1657"/>
    <property type="match status" value="1"/>
</dbReference>
<sequence>MSEWTQIFIRSIIFLFVLLILTKMLGKKQISEISFFEYVSGITIGSIAGEVIMGLDGKIGHGILGIAIFSLITLLVDMLSLKSKKFRDIVEGRGTIFIKDGKIMEDNLKKEKYSVEDLSALLRKKNVFSAADVEFALLEQTGDLSVLLKRENRPLTPKDLNIPVANEKEPQTVIMDGTIINDSMAAASKDRKWLHMELDKLGVTVENVFLGQINSYGELTVDLYDDKIQVPSPQVRPLLMALMKKCQADFELYALETQSAKAKTMYQTNAQKMEQAISTLTPYLNH</sequence>
<dbReference type="InterPro" id="IPR012452">
    <property type="entry name" value="DUF1657"/>
</dbReference>
<dbReference type="AlphaFoldDB" id="A0A7X0LW51"/>
<keyword evidence="5 7" id="KW-1133">Transmembrane helix</keyword>
<evidence type="ECO:0000259" key="8">
    <source>
        <dbReference type="Pfam" id="PF04239"/>
    </source>
</evidence>
<feature type="domain" description="YetF C-terminal" evidence="8">
    <location>
        <begin position="82"/>
        <end position="213"/>
    </location>
</feature>
<feature type="transmembrane region" description="Helical" evidence="7">
    <location>
        <begin position="33"/>
        <end position="53"/>
    </location>
</feature>
<evidence type="ECO:0000256" key="6">
    <source>
        <dbReference type="ARBA" id="ARBA00023136"/>
    </source>
</evidence>
<evidence type="ECO:0000256" key="1">
    <source>
        <dbReference type="ARBA" id="ARBA00004651"/>
    </source>
</evidence>
<dbReference type="EMBL" id="JACHGK010000004">
    <property type="protein sequence ID" value="MBB6444974.1"/>
    <property type="molecule type" value="Genomic_DNA"/>
</dbReference>
<organism evidence="9 10">
    <name type="scientific">Bacillus benzoevorans</name>
    <dbReference type="NCBI Taxonomy" id="1456"/>
    <lineage>
        <taxon>Bacteria</taxon>
        <taxon>Bacillati</taxon>
        <taxon>Bacillota</taxon>
        <taxon>Bacilli</taxon>
        <taxon>Bacillales</taxon>
        <taxon>Bacillaceae</taxon>
        <taxon>Bacillus</taxon>
    </lineage>
</organism>
<evidence type="ECO:0000256" key="4">
    <source>
        <dbReference type="ARBA" id="ARBA00022692"/>
    </source>
</evidence>
<protein>
    <submittedName>
        <fullName evidence="9">Uncharacterized membrane protein YcaP (DUF421 family)</fullName>
    </submittedName>
</protein>
<evidence type="ECO:0000256" key="2">
    <source>
        <dbReference type="ARBA" id="ARBA00006448"/>
    </source>
</evidence>
<name>A0A7X0LW51_9BACI</name>
<dbReference type="GO" id="GO:0005886">
    <property type="term" value="C:plasma membrane"/>
    <property type="evidence" value="ECO:0007669"/>
    <property type="project" value="UniProtKB-SubCell"/>
</dbReference>
<feature type="transmembrane region" description="Helical" evidence="7">
    <location>
        <begin position="59"/>
        <end position="79"/>
    </location>
</feature>
<comment type="caution">
    <text evidence="9">The sequence shown here is derived from an EMBL/GenBank/DDBJ whole genome shotgun (WGS) entry which is preliminary data.</text>
</comment>
<keyword evidence="6 7" id="KW-0472">Membrane</keyword>
<keyword evidence="10" id="KW-1185">Reference proteome</keyword>
<keyword evidence="4 7" id="KW-0812">Transmembrane</keyword>
<feature type="transmembrane region" description="Helical" evidence="7">
    <location>
        <begin position="6"/>
        <end position="26"/>
    </location>
</feature>
<keyword evidence="3" id="KW-1003">Cell membrane</keyword>
<dbReference type="InterPro" id="IPR023090">
    <property type="entry name" value="UPF0702_alpha/beta_dom_sf"/>
</dbReference>
<evidence type="ECO:0000256" key="5">
    <source>
        <dbReference type="ARBA" id="ARBA00022989"/>
    </source>
</evidence>
<dbReference type="PANTHER" id="PTHR34582">
    <property type="entry name" value="UPF0702 TRANSMEMBRANE PROTEIN YCAP"/>
    <property type="match status" value="1"/>
</dbReference>
<comment type="subcellular location">
    <subcellularLocation>
        <location evidence="1">Cell membrane</location>
        <topology evidence="1">Multi-pass membrane protein</topology>
    </subcellularLocation>
</comment>
<comment type="similarity">
    <text evidence="2">Belongs to the UPF0702 family.</text>
</comment>
<dbReference type="InterPro" id="IPR007353">
    <property type="entry name" value="DUF421"/>
</dbReference>
<evidence type="ECO:0000313" key="10">
    <source>
        <dbReference type="Proteomes" id="UP000531594"/>
    </source>
</evidence>
<evidence type="ECO:0000256" key="3">
    <source>
        <dbReference type="ARBA" id="ARBA00022475"/>
    </source>
</evidence>
<gene>
    <name evidence="9" type="ORF">HNR53_001584</name>
</gene>
<dbReference type="RefSeq" id="WP_184524578.1">
    <property type="nucleotide sequence ID" value="NZ_JACHGK010000004.1"/>
</dbReference>
<evidence type="ECO:0000313" key="9">
    <source>
        <dbReference type="EMBL" id="MBB6444974.1"/>
    </source>
</evidence>
<dbReference type="Proteomes" id="UP000531594">
    <property type="component" value="Unassembled WGS sequence"/>
</dbReference>
<dbReference type="Pfam" id="PF04239">
    <property type="entry name" value="DUF421"/>
    <property type="match status" value="1"/>
</dbReference>
<dbReference type="PANTHER" id="PTHR34582:SF7">
    <property type="entry name" value="UPF0702 TRANSMEMBRANE PROTEIN YDFS"/>
    <property type="match status" value="1"/>
</dbReference>
<accession>A0A7X0LW51</accession>
<dbReference type="Gene3D" id="3.30.240.20">
    <property type="entry name" value="bsu07140 like domains"/>
    <property type="match status" value="2"/>
</dbReference>
<proteinExistence type="inferred from homology"/>
<evidence type="ECO:0000256" key="7">
    <source>
        <dbReference type="SAM" id="Phobius"/>
    </source>
</evidence>
<reference evidence="9 10" key="1">
    <citation type="submission" date="2020-08" db="EMBL/GenBank/DDBJ databases">
        <title>Genomic Encyclopedia of Type Strains, Phase IV (KMG-IV): sequencing the most valuable type-strain genomes for metagenomic binning, comparative biology and taxonomic classification.</title>
        <authorList>
            <person name="Goeker M."/>
        </authorList>
    </citation>
    <scope>NUCLEOTIDE SEQUENCE [LARGE SCALE GENOMIC DNA]</scope>
    <source>
        <strain evidence="9 10">DSM 5391</strain>
    </source>
</reference>